<dbReference type="Proteomes" id="UP000426424">
    <property type="component" value="Chromosome"/>
</dbReference>
<evidence type="ECO:0000313" key="2">
    <source>
        <dbReference type="EMBL" id="QGU32908.1"/>
    </source>
</evidence>
<keyword evidence="3" id="KW-1185">Reference proteome</keyword>
<dbReference type="EMBL" id="CP039268">
    <property type="protein sequence ID" value="QGU32908.1"/>
    <property type="molecule type" value="Genomic_DNA"/>
</dbReference>
<sequence>MPKRTYIDTCLLLAAFRGEGELGQRAFSVLDDPERALVVSDAVRLEALPKARYHKQQQELAFFEAVFGQAENVAWNSLALQQAQSIAESHGIAAMDAIHVAHAIAAGVDEFISAEKPTKPMFRVQSIPMRSIREA</sequence>
<dbReference type="RefSeq" id="WP_153975102.1">
    <property type="nucleotide sequence ID" value="NZ_CP039268.1"/>
</dbReference>
<dbReference type="InterPro" id="IPR029060">
    <property type="entry name" value="PIN-like_dom_sf"/>
</dbReference>
<gene>
    <name evidence="2" type="ORF">E6P07_07885</name>
</gene>
<dbReference type="InterPro" id="IPR002716">
    <property type="entry name" value="PIN_dom"/>
</dbReference>
<dbReference type="KEGG" id="ttp:E6P07_07885"/>
<evidence type="ECO:0000313" key="3">
    <source>
        <dbReference type="Proteomes" id="UP000426424"/>
    </source>
</evidence>
<dbReference type="OrthoDB" id="5772197at2"/>
<dbReference type="AlphaFoldDB" id="A0A6I6E8L9"/>
<dbReference type="Gene3D" id="3.40.50.1010">
    <property type="entry name" value="5'-nuclease"/>
    <property type="match status" value="1"/>
</dbReference>
<feature type="domain" description="PIN" evidence="1">
    <location>
        <begin position="6"/>
        <end position="110"/>
    </location>
</feature>
<dbReference type="SUPFAM" id="SSF88723">
    <property type="entry name" value="PIN domain-like"/>
    <property type="match status" value="1"/>
</dbReference>
<proteinExistence type="predicted"/>
<evidence type="ECO:0000259" key="1">
    <source>
        <dbReference type="Pfam" id="PF01850"/>
    </source>
</evidence>
<reference evidence="2 3" key="1">
    <citation type="submission" date="2019-12" db="EMBL/GenBank/DDBJ databases">
        <title>The complete genome of the thermophilic, anoxygenic phototrophic gammaproteobacterium Thermochromatium tepidum.</title>
        <authorList>
            <person name="Sattley W.M."/>
            <person name="Swingley W.D."/>
            <person name="Burchell B.M."/>
            <person name="Gurbani S.A."/>
            <person name="Kujawa C.M."/>
            <person name="Nuccio D.A."/>
            <person name="Schladweiler J."/>
            <person name="Shaffer K.N."/>
            <person name="Stokes L.M."/>
            <person name="Touchman J.W."/>
            <person name="Blankenship R.E."/>
            <person name="Madigan M.T."/>
        </authorList>
    </citation>
    <scope>NUCLEOTIDE SEQUENCE [LARGE SCALE GENOMIC DNA]</scope>
    <source>
        <strain evidence="2 3">ATCC 43061</strain>
    </source>
</reference>
<accession>A0A6I6E8L9</accession>
<protein>
    <submittedName>
        <fullName evidence="2">PIN domain-containing protein</fullName>
    </submittedName>
</protein>
<name>A0A6I6E8L9_THETI</name>
<dbReference type="Pfam" id="PF01850">
    <property type="entry name" value="PIN"/>
    <property type="match status" value="1"/>
</dbReference>
<organism evidence="2 3">
    <name type="scientific">Thermochromatium tepidum ATCC 43061</name>
    <dbReference type="NCBI Taxonomy" id="316276"/>
    <lineage>
        <taxon>Bacteria</taxon>
        <taxon>Pseudomonadati</taxon>
        <taxon>Pseudomonadota</taxon>
        <taxon>Gammaproteobacteria</taxon>
        <taxon>Chromatiales</taxon>
        <taxon>Chromatiaceae</taxon>
        <taxon>Thermochromatium</taxon>
    </lineage>
</organism>